<keyword evidence="1" id="KW-0240">DNA-directed RNA polymerase</keyword>
<dbReference type="InterPro" id="IPR011262">
    <property type="entry name" value="DNA-dir_RNA_pol_insert"/>
</dbReference>
<dbReference type="AlphaFoldDB" id="A0A7I4DQI6"/>
<proteinExistence type="predicted"/>
<dbReference type="CDD" id="cd07032">
    <property type="entry name" value="RNAP_I_II_AC40"/>
    <property type="match status" value="1"/>
</dbReference>
<feature type="domain" description="DNA-directed RNA polymerase RpoA/D/Rpb3-type" evidence="3">
    <location>
        <begin position="1"/>
        <end position="260"/>
    </location>
</feature>
<evidence type="ECO:0000259" key="3">
    <source>
        <dbReference type="SMART" id="SM00662"/>
    </source>
</evidence>
<dbReference type="InterPro" id="IPR033901">
    <property type="entry name" value="RNAPI/III_AC40"/>
</dbReference>
<dbReference type="PANTHER" id="PTHR11800:SF13">
    <property type="entry name" value="DNA-DIRECTED RNA POLYMERASES I AND III SUBUNIT RPAC1"/>
    <property type="match status" value="1"/>
</dbReference>
<organism evidence="4 5">
    <name type="scientific">Physcomitrium patens</name>
    <name type="common">Spreading-leaved earth moss</name>
    <name type="synonym">Physcomitrella patens</name>
    <dbReference type="NCBI Taxonomy" id="3218"/>
    <lineage>
        <taxon>Eukaryota</taxon>
        <taxon>Viridiplantae</taxon>
        <taxon>Streptophyta</taxon>
        <taxon>Embryophyta</taxon>
        <taxon>Bryophyta</taxon>
        <taxon>Bryophytina</taxon>
        <taxon>Bryopsida</taxon>
        <taxon>Funariidae</taxon>
        <taxon>Funariales</taxon>
        <taxon>Funariaceae</taxon>
        <taxon>Physcomitrium</taxon>
    </lineage>
</organism>
<dbReference type="Proteomes" id="UP000006727">
    <property type="component" value="Chromosome 5"/>
</dbReference>
<reference evidence="4 5" key="2">
    <citation type="journal article" date="2018" name="Plant J.">
        <title>The Physcomitrella patens chromosome-scale assembly reveals moss genome structure and evolution.</title>
        <authorList>
            <person name="Lang D."/>
            <person name="Ullrich K.K."/>
            <person name="Murat F."/>
            <person name="Fuchs J."/>
            <person name="Jenkins J."/>
            <person name="Haas F.B."/>
            <person name="Piednoel M."/>
            <person name="Gundlach H."/>
            <person name="Van Bel M."/>
            <person name="Meyberg R."/>
            <person name="Vives C."/>
            <person name="Morata J."/>
            <person name="Symeonidi A."/>
            <person name="Hiss M."/>
            <person name="Muchero W."/>
            <person name="Kamisugi Y."/>
            <person name="Saleh O."/>
            <person name="Blanc G."/>
            <person name="Decker E.L."/>
            <person name="van Gessel N."/>
            <person name="Grimwood J."/>
            <person name="Hayes R.D."/>
            <person name="Graham S.W."/>
            <person name="Gunter L.E."/>
            <person name="McDaniel S.F."/>
            <person name="Hoernstein S.N.W."/>
            <person name="Larsson A."/>
            <person name="Li F.W."/>
            <person name="Perroud P.F."/>
            <person name="Phillips J."/>
            <person name="Ranjan P."/>
            <person name="Rokshar D.S."/>
            <person name="Rothfels C.J."/>
            <person name="Schneider L."/>
            <person name="Shu S."/>
            <person name="Stevenson D.W."/>
            <person name="Thummler F."/>
            <person name="Tillich M."/>
            <person name="Villarreal Aguilar J.C."/>
            <person name="Widiez T."/>
            <person name="Wong G.K."/>
            <person name="Wymore A."/>
            <person name="Zhang Y."/>
            <person name="Zimmer A.D."/>
            <person name="Quatrano R.S."/>
            <person name="Mayer K.F.X."/>
            <person name="Goodstein D."/>
            <person name="Casacuberta J.M."/>
            <person name="Vandepoele K."/>
            <person name="Reski R."/>
            <person name="Cuming A.C."/>
            <person name="Tuskan G.A."/>
            <person name="Maumus F."/>
            <person name="Salse J."/>
            <person name="Schmutz J."/>
            <person name="Rensing S.A."/>
        </authorList>
    </citation>
    <scope>NUCLEOTIDE SEQUENCE [LARGE SCALE GENOMIC DNA]</scope>
    <source>
        <strain evidence="4 5">cv. Gransden 2004</strain>
    </source>
</reference>
<name>A0A7I4DQI6_PHYPA</name>
<dbReference type="InterPro" id="IPR036603">
    <property type="entry name" value="RBP11-like"/>
</dbReference>
<dbReference type="PANTHER" id="PTHR11800">
    <property type="entry name" value="DNA-DIRECTED RNA POLYMERASE"/>
    <property type="match status" value="1"/>
</dbReference>
<dbReference type="InterPro" id="IPR050518">
    <property type="entry name" value="Rpo3/RPB3_RNA_Pol_subunit"/>
</dbReference>
<dbReference type="SUPFAM" id="SSF55257">
    <property type="entry name" value="RBP11-like subunits of RNA polymerase"/>
    <property type="match status" value="1"/>
</dbReference>
<dbReference type="Gramene" id="Pp3c5_15220V3.6">
    <property type="protein sequence ID" value="Pp3c5_15220V3.6"/>
    <property type="gene ID" value="Pp3c5_15220"/>
</dbReference>
<dbReference type="EMBL" id="ABEU02000005">
    <property type="status" value="NOT_ANNOTATED_CDS"/>
    <property type="molecule type" value="Genomic_DNA"/>
</dbReference>
<sequence>MAIEKVYIANNTSVIQDEVLAHRLGLLPIKADPRLFDYKSEEENANEKNTIVFKIDVVCTRKGERVLNSSVTSDQMKWLPEGSEMPFNTMTKFTSFGSSQKNLPGLPAEGISCQYPDIIVAKLRPGQAIELEGHAIKGSGNIHAKWSPVATARYRMLPEVNLMEDIQGKLAEELVQKCPTGVFDIEDVGTVKKAIVARPRNCTLCRECVRGTDWDKRVQLTRVKDHFIFTIESTGALRPEVLFTEAIKILNEKCHRIITELS</sequence>
<dbReference type="GO" id="GO:0003899">
    <property type="term" value="F:DNA-directed RNA polymerase activity"/>
    <property type="evidence" value="ECO:0007669"/>
    <property type="project" value="InterPro"/>
</dbReference>
<dbReference type="SMART" id="SM00662">
    <property type="entry name" value="RPOLD"/>
    <property type="match status" value="1"/>
</dbReference>
<evidence type="ECO:0000256" key="2">
    <source>
        <dbReference type="ARBA" id="ARBA00023163"/>
    </source>
</evidence>
<dbReference type="Gene3D" id="3.30.1360.10">
    <property type="entry name" value="RNA polymerase, RBP11-like subunit"/>
    <property type="match status" value="1"/>
</dbReference>
<keyword evidence="5" id="KW-1185">Reference proteome</keyword>
<reference evidence="4 5" key="1">
    <citation type="journal article" date="2008" name="Science">
        <title>The Physcomitrella genome reveals evolutionary insights into the conquest of land by plants.</title>
        <authorList>
            <person name="Rensing S."/>
            <person name="Lang D."/>
            <person name="Zimmer A."/>
            <person name="Terry A."/>
            <person name="Salamov A."/>
            <person name="Shapiro H."/>
            <person name="Nishiyama T."/>
            <person name="Perroud P.-F."/>
            <person name="Lindquist E."/>
            <person name="Kamisugi Y."/>
            <person name="Tanahashi T."/>
            <person name="Sakakibara K."/>
            <person name="Fujita T."/>
            <person name="Oishi K."/>
            <person name="Shin-I T."/>
            <person name="Kuroki Y."/>
            <person name="Toyoda A."/>
            <person name="Suzuki Y."/>
            <person name="Hashimoto A."/>
            <person name="Yamaguchi K."/>
            <person name="Sugano A."/>
            <person name="Kohara Y."/>
            <person name="Fujiyama A."/>
            <person name="Anterola A."/>
            <person name="Aoki S."/>
            <person name="Ashton N."/>
            <person name="Barbazuk W.B."/>
            <person name="Barker E."/>
            <person name="Bennetzen J."/>
            <person name="Bezanilla M."/>
            <person name="Blankenship R."/>
            <person name="Cho S.H."/>
            <person name="Dutcher S."/>
            <person name="Estelle M."/>
            <person name="Fawcett J.A."/>
            <person name="Gundlach H."/>
            <person name="Hanada K."/>
            <person name="Heyl A."/>
            <person name="Hicks K.A."/>
            <person name="Hugh J."/>
            <person name="Lohr M."/>
            <person name="Mayer K."/>
            <person name="Melkozernov A."/>
            <person name="Murata T."/>
            <person name="Nelson D."/>
            <person name="Pils B."/>
            <person name="Prigge M."/>
            <person name="Reiss B."/>
            <person name="Renner T."/>
            <person name="Rombauts S."/>
            <person name="Rushton P."/>
            <person name="Sanderfoot A."/>
            <person name="Schween G."/>
            <person name="Shiu S.-H."/>
            <person name="Stueber K."/>
            <person name="Theodoulou F.L."/>
            <person name="Tu H."/>
            <person name="Van de Peer Y."/>
            <person name="Verrier P.J."/>
            <person name="Waters E."/>
            <person name="Wood A."/>
            <person name="Yang L."/>
            <person name="Cove D."/>
            <person name="Cuming A."/>
            <person name="Hasebe M."/>
            <person name="Lucas S."/>
            <person name="Mishler D.B."/>
            <person name="Reski R."/>
            <person name="Grigoriev I."/>
            <person name="Quatrano R.S."/>
            <person name="Boore J.L."/>
        </authorList>
    </citation>
    <scope>NUCLEOTIDE SEQUENCE [LARGE SCALE GENOMIC DNA]</scope>
    <source>
        <strain evidence="4 5">cv. Gransden 2004</strain>
    </source>
</reference>
<dbReference type="GO" id="GO:0006351">
    <property type="term" value="P:DNA-templated transcription"/>
    <property type="evidence" value="ECO:0007669"/>
    <property type="project" value="InterPro"/>
</dbReference>
<evidence type="ECO:0000313" key="4">
    <source>
        <dbReference type="EnsemblPlants" id="Pp3c5_15220V3.6"/>
    </source>
</evidence>
<reference evidence="4" key="3">
    <citation type="submission" date="2020-12" db="UniProtKB">
        <authorList>
            <consortium name="EnsemblPlants"/>
        </authorList>
    </citation>
    <scope>IDENTIFICATION</scope>
</reference>
<evidence type="ECO:0000313" key="5">
    <source>
        <dbReference type="Proteomes" id="UP000006727"/>
    </source>
</evidence>
<accession>A0A7I4DQI6</accession>
<evidence type="ECO:0000256" key="1">
    <source>
        <dbReference type="ARBA" id="ARBA00022478"/>
    </source>
</evidence>
<dbReference type="SUPFAM" id="SSF56553">
    <property type="entry name" value="Insert subdomain of RNA polymerase alpha subunit"/>
    <property type="match status" value="1"/>
</dbReference>
<dbReference type="GO" id="GO:0046983">
    <property type="term" value="F:protein dimerization activity"/>
    <property type="evidence" value="ECO:0007669"/>
    <property type="project" value="InterPro"/>
</dbReference>
<keyword evidence="2" id="KW-0804">Transcription</keyword>
<dbReference type="InterPro" id="IPR011263">
    <property type="entry name" value="DNA-dir_RNA_pol_RpoA/D/Rpb3"/>
</dbReference>
<dbReference type="Gene3D" id="2.170.120.12">
    <property type="entry name" value="DNA-directed RNA polymerase, insert domain"/>
    <property type="match status" value="1"/>
</dbReference>
<dbReference type="Pfam" id="PF01000">
    <property type="entry name" value="RNA_pol_A_bac"/>
    <property type="match status" value="1"/>
</dbReference>
<gene>
    <name evidence="4" type="primary">LOC112282448</name>
</gene>
<dbReference type="GO" id="GO:0000428">
    <property type="term" value="C:DNA-directed RNA polymerase complex"/>
    <property type="evidence" value="ECO:0007669"/>
    <property type="project" value="UniProtKB-KW"/>
</dbReference>
<dbReference type="EnsemblPlants" id="Pp3c5_15220V3.6">
    <property type="protein sequence ID" value="Pp3c5_15220V3.6"/>
    <property type="gene ID" value="Pp3c5_15220"/>
</dbReference>
<dbReference type="InterPro" id="IPR036643">
    <property type="entry name" value="RNApol_insert_sf"/>
</dbReference>
<protein>
    <recommendedName>
        <fullName evidence="3">DNA-directed RNA polymerase RpoA/D/Rpb3-type domain-containing protein</fullName>
    </recommendedName>
</protein>